<dbReference type="EMBL" id="CM042036">
    <property type="protein sequence ID" value="KAI3744790.1"/>
    <property type="molecule type" value="Genomic_DNA"/>
</dbReference>
<accession>A0ACB9DED9</accession>
<evidence type="ECO:0000313" key="2">
    <source>
        <dbReference type="Proteomes" id="UP001056120"/>
    </source>
</evidence>
<reference evidence="1 2" key="2">
    <citation type="journal article" date="2022" name="Mol. Ecol. Resour.">
        <title>The genomes of chicory, endive, great burdock and yacon provide insights into Asteraceae paleo-polyploidization history and plant inulin production.</title>
        <authorList>
            <person name="Fan W."/>
            <person name="Wang S."/>
            <person name="Wang H."/>
            <person name="Wang A."/>
            <person name="Jiang F."/>
            <person name="Liu H."/>
            <person name="Zhao H."/>
            <person name="Xu D."/>
            <person name="Zhang Y."/>
        </authorList>
    </citation>
    <scope>NUCLEOTIDE SEQUENCE [LARGE SCALE GENOMIC DNA]</scope>
    <source>
        <strain evidence="2">cv. Yunnan</strain>
        <tissue evidence="1">Leaves</tissue>
    </source>
</reference>
<comment type="caution">
    <text evidence="1">The sequence shown here is derived from an EMBL/GenBank/DDBJ whole genome shotgun (WGS) entry which is preliminary data.</text>
</comment>
<organism evidence="1 2">
    <name type="scientific">Smallanthus sonchifolius</name>
    <dbReference type="NCBI Taxonomy" id="185202"/>
    <lineage>
        <taxon>Eukaryota</taxon>
        <taxon>Viridiplantae</taxon>
        <taxon>Streptophyta</taxon>
        <taxon>Embryophyta</taxon>
        <taxon>Tracheophyta</taxon>
        <taxon>Spermatophyta</taxon>
        <taxon>Magnoliopsida</taxon>
        <taxon>eudicotyledons</taxon>
        <taxon>Gunneridae</taxon>
        <taxon>Pentapetalae</taxon>
        <taxon>asterids</taxon>
        <taxon>campanulids</taxon>
        <taxon>Asterales</taxon>
        <taxon>Asteraceae</taxon>
        <taxon>Asteroideae</taxon>
        <taxon>Heliantheae alliance</taxon>
        <taxon>Millerieae</taxon>
        <taxon>Smallanthus</taxon>
    </lineage>
</organism>
<keyword evidence="2" id="KW-1185">Reference proteome</keyword>
<protein>
    <submittedName>
        <fullName evidence="1">Uncharacterized protein</fullName>
    </submittedName>
</protein>
<proteinExistence type="predicted"/>
<reference evidence="2" key="1">
    <citation type="journal article" date="2022" name="Mol. Ecol. Resour.">
        <title>The genomes of chicory, endive, great burdock and yacon provide insights into Asteraceae palaeo-polyploidization history and plant inulin production.</title>
        <authorList>
            <person name="Fan W."/>
            <person name="Wang S."/>
            <person name="Wang H."/>
            <person name="Wang A."/>
            <person name="Jiang F."/>
            <person name="Liu H."/>
            <person name="Zhao H."/>
            <person name="Xu D."/>
            <person name="Zhang Y."/>
        </authorList>
    </citation>
    <scope>NUCLEOTIDE SEQUENCE [LARGE SCALE GENOMIC DNA]</scope>
    <source>
        <strain evidence="2">cv. Yunnan</strain>
    </source>
</reference>
<sequence>MNIHFLYGAKSVVTTCRYAAATSVIDPEQKWKKGVRQLDKSCLTYAEAKQIQFRLYCGGFVIAQNETPRLPGFLVRWIYYLASPFNNGKDYCIAEETKFVTNRLTKLYLSCLTLPCACDTDKVQ</sequence>
<name>A0ACB9DED9_9ASTR</name>
<gene>
    <name evidence="1" type="ORF">L1987_57882</name>
</gene>
<dbReference type="Proteomes" id="UP001056120">
    <property type="component" value="Linkage Group LG19"/>
</dbReference>
<evidence type="ECO:0000313" key="1">
    <source>
        <dbReference type="EMBL" id="KAI3744790.1"/>
    </source>
</evidence>